<reference evidence="2 3" key="1">
    <citation type="submission" date="2023-05" db="EMBL/GenBank/DDBJ databases">
        <title>Genome sequence of Pinibacter sp. MAH-24.</title>
        <authorList>
            <person name="Huq M.A."/>
        </authorList>
    </citation>
    <scope>NUCLEOTIDE SEQUENCE [LARGE SCALE GENOMIC DNA]</scope>
    <source>
        <strain evidence="2 3">MAH-24</strain>
    </source>
</reference>
<gene>
    <name evidence="2" type="ORF">QJ048_12470</name>
</gene>
<dbReference type="RefSeq" id="WP_282334692.1">
    <property type="nucleotide sequence ID" value="NZ_JASBRG010000007.1"/>
</dbReference>
<feature type="transmembrane region" description="Helical" evidence="1">
    <location>
        <begin position="35"/>
        <end position="52"/>
    </location>
</feature>
<sequence length="187" mass="22681">MKPLELPRVTPELNDQLSFLIRREMYVKYFRYRNLIYMIAALLLIFVELLFLRETQTVVNARVVTIGMLSMLLLFLVIMFFVFLVKKQKRDHWKTRTIRKLSQVNSAIKFYFDEKRLLFKTESHTSEIKWEYYKYWAENKDSLFIIPEKDIYEAIYYSKSELGIDNYDDLKRIAGNKLEVLPKVKFF</sequence>
<evidence type="ECO:0008006" key="4">
    <source>
        <dbReference type="Google" id="ProtNLM"/>
    </source>
</evidence>
<name>A0ABT6RDP5_9BACT</name>
<keyword evidence="3" id="KW-1185">Reference proteome</keyword>
<dbReference type="Proteomes" id="UP001226434">
    <property type="component" value="Unassembled WGS sequence"/>
</dbReference>
<protein>
    <recommendedName>
        <fullName evidence="4">YcxB-like protein domain-containing protein</fullName>
    </recommendedName>
</protein>
<dbReference type="EMBL" id="JASBRG010000007">
    <property type="protein sequence ID" value="MDI3320596.1"/>
    <property type="molecule type" value="Genomic_DNA"/>
</dbReference>
<keyword evidence="1" id="KW-1133">Transmembrane helix</keyword>
<comment type="caution">
    <text evidence="2">The sequence shown here is derived from an EMBL/GenBank/DDBJ whole genome shotgun (WGS) entry which is preliminary data.</text>
</comment>
<keyword evidence="1" id="KW-0472">Membrane</keyword>
<evidence type="ECO:0000313" key="2">
    <source>
        <dbReference type="EMBL" id="MDI3320596.1"/>
    </source>
</evidence>
<feature type="transmembrane region" description="Helical" evidence="1">
    <location>
        <begin position="64"/>
        <end position="85"/>
    </location>
</feature>
<evidence type="ECO:0000256" key="1">
    <source>
        <dbReference type="SAM" id="Phobius"/>
    </source>
</evidence>
<proteinExistence type="predicted"/>
<organism evidence="2 3">
    <name type="scientific">Pinibacter soli</name>
    <dbReference type="NCBI Taxonomy" id="3044211"/>
    <lineage>
        <taxon>Bacteria</taxon>
        <taxon>Pseudomonadati</taxon>
        <taxon>Bacteroidota</taxon>
        <taxon>Chitinophagia</taxon>
        <taxon>Chitinophagales</taxon>
        <taxon>Chitinophagaceae</taxon>
        <taxon>Pinibacter</taxon>
    </lineage>
</organism>
<accession>A0ABT6RDP5</accession>
<keyword evidence="1" id="KW-0812">Transmembrane</keyword>
<evidence type="ECO:0000313" key="3">
    <source>
        <dbReference type="Proteomes" id="UP001226434"/>
    </source>
</evidence>